<keyword evidence="4" id="KW-1185">Reference proteome</keyword>
<dbReference type="PANTHER" id="PTHR43213:SF5">
    <property type="entry name" value="BIFUNCTIONAL DTTP_UTP PYROPHOSPHATASE_METHYLTRANSFERASE PROTEIN-RELATED"/>
    <property type="match status" value="1"/>
</dbReference>
<dbReference type="InterPro" id="IPR029001">
    <property type="entry name" value="ITPase-like_fam"/>
</dbReference>
<dbReference type="NCBIfam" id="TIGR00172">
    <property type="entry name" value="maf"/>
    <property type="match status" value="1"/>
</dbReference>
<gene>
    <name evidence="3" type="ORF">OTU49_016935</name>
</gene>
<evidence type="ECO:0000256" key="1">
    <source>
        <dbReference type="ARBA" id="ARBA00001968"/>
    </source>
</evidence>
<dbReference type="AlphaFoldDB" id="A0AAW0XVJ8"/>
<reference evidence="3 4" key="1">
    <citation type="journal article" date="2024" name="BMC Genomics">
        <title>Genome assembly of redclaw crayfish (Cherax quadricarinatus) provides insights into its immune adaptation and hypoxia tolerance.</title>
        <authorList>
            <person name="Liu Z."/>
            <person name="Zheng J."/>
            <person name="Li H."/>
            <person name="Fang K."/>
            <person name="Wang S."/>
            <person name="He J."/>
            <person name="Zhou D."/>
            <person name="Weng S."/>
            <person name="Chi M."/>
            <person name="Gu Z."/>
            <person name="He J."/>
            <person name="Li F."/>
            <person name="Wang M."/>
        </authorList>
    </citation>
    <scope>NUCLEOTIDE SEQUENCE [LARGE SCALE GENOMIC DNA]</scope>
    <source>
        <strain evidence="3">ZL_2023a</strain>
    </source>
</reference>
<evidence type="ECO:0008006" key="5">
    <source>
        <dbReference type="Google" id="ProtNLM"/>
    </source>
</evidence>
<name>A0AAW0XVJ8_CHEQU</name>
<keyword evidence="2" id="KW-0378">Hydrolase</keyword>
<organism evidence="3 4">
    <name type="scientific">Cherax quadricarinatus</name>
    <name type="common">Australian red claw crayfish</name>
    <dbReference type="NCBI Taxonomy" id="27406"/>
    <lineage>
        <taxon>Eukaryota</taxon>
        <taxon>Metazoa</taxon>
        <taxon>Ecdysozoa</taxon>
        <taxon>Arthropoda</taxon>
        <taxon>Crustacea</taxon>
        <taxon>Multicrustacea</taxon>
        <taxon>Malacostraca</taxon>
        <taxon>Eumalacostraca</taxon>
        <taxon>Eucarida</taxon>
        <taxon>Decapoda</taxon>
        <taxon>Pleocyemata</taxon>
        <taxon>Astacidea</taxon>
        <taxon>Parastacoidea</taxon>
        <taxon>Parastacidae</taxon>
        <taxon>Cherax</taxon>
    </lineage>
</organism>
<comment type="caution">
    <text evidence="3">The sequence shown here is derived from an EMBL/GenBank/DDBJ whole genome shotgun (WGS) entry which is preliminary data.</text>
</comment>
<evidence type="ECO:0000313" key="3">
    <source>
        <dbReference type="EMBL" id="KAK8746990.1"/>
    </source>
</evidence>
<protein>
    <recommendedName>
        <fullName evidence="5">Maf protein</fullName>
    </recommendedName>
</protein>
<dbReference type="Pfam" id="PF02545">
    <property type="entry name" value="Maf"/>
    <property type="match status" value="1"/>
</dbReference>
<dbReference type="Gene3D" id="3.90.950.10">
    <property type="match status" value="1"/>
</dbReference>
<feature type="non-terminal residue" evidence="3">
    <location>
        <position position="1"/>
    </location>
</feature>
<comment type="cofactor">
    <cofactor evidence="1">
        <name>a divalent metal cation</name>
        <dbReference type="ChEBI" id="CHEBI:60240"/>
    </cofactor>
</comment>
<dbReference type="PANTHER" id="PTHR43213">
    <property type="entry name" value="BIFUNCTIONAL DTTP/UTP PYROPHOSPHATASE/METHYLTRANSFERASE PROTEIN-RELATED"/>
    <property type="match status" value="1"/>
</dbReference>
<evidence type="ECO:0000256" key="2">
    <source>
        <dbReference type="ARBA" id="ARBA00022801"/>
    </source>
</evidence>
<dbReference type="GO" id="GO:0047429">
    <property type="term" value="F:nucleoside triphosphate diphosphatase activity"/>
    <property type="evidence" value="ECO:0007669"/>
    <property type="project" value="InterPro"/>
</dbReference>
<dbReference type="CDD" id="cd00555">
    <property type="entry name" value="Maf"/>
    <property type="match status" value="1"/>
</dbReference>
<evidence type="ECO:0000313" key="4">
    <source>
        <dbReference type="Proteomes" id="UP001445076"/>
    </source>
</evidence>
<dbReference type="HAMAP" id="MF_00528">
    <property type="entry name" value="Maf"/>
    <property type="match status" value="1"/>
</dbReference>
<accession>A0AAW0XVJ8</accession>
<dbReference type="EMBL" id="JARKIK010000016">
    <property type="protein sequence ID" value="KAK8746990.1"/>
    <property type="molecule type" value="Genomic_DNA"/>
</dbReference>
<proteinExistence type="inferred from homology"/>
<dbReference type="PIRSF" id="PIRSF006305">
    <property type="entry name" value="Maf"/>
    <property type="match status" value="1"/>
</dbReference>
<dbReference type="InterPro" id="IPR003697">
    <property type="entry name" value="Maf-like"/>
</dbReference>
<dbReference type="Proteomes" id="UP001445076">
    <property type="component" value="Unassembled WGS sequence"/>
</dbReference>
<dbReference type="SUPFAM" id="SSF52972">
    <property type="entry name" value="ITPase-like"/>
    <property type="match status" value="1"/>
</dbReference>
<sequence length="181" mass="19832">GLQLTILPSEFEENLDPCSYSHPSEFVMATAHKKADEVAKRLVSSVSAPDLIIGADTCVTLSGQVYGKPKDHEDAFHMLNKFSGKGHDVLTGVCLLVRKEMDWKEISFCETTTVQFAKLSSETIKSYIATGEPFDKAGGYGIQGLGGTLVEAIHGDYYNVMGFPLHRFCFHLAKIMAELVP</sequence>